<evidence type="ECO:0000256" key="4">
    <source>
        <dbReference type="ARBA" id="ARBA00023004"/>
    </source>
</evidence>
<dbReference type="PRINTS" id="PR00385">
    <property type="entry name" value="P450"/>
</dbReference>
<evidence type="ECO:0000256" key="2">
    <source>
        <dbReference type="ARBA" id="ARBA00022723"/>
    </source>
</evidence>
<dbReference type="GO" id="GO:0016705">
    <property type="term" value="F:oxidoreductase activity, acting on paired donors, with incorporation or reduction of molecular oxygen"/>
    <property type="evidence" value="ECO:0007669"/>
    <property type="project" value="InterPro"/>
</dbReference>
<keyword evidence="3" id="KW-0560">Oxidoreductase</keyword>
<dbReference type="AlphaFoldDB" id="A0A2R5GN81"/>
<dbReference type="Pfam" id="PF00067">
    <property type="entry name" value="p450"/>
    <property type="match status" value="2"/>
</dbReference>
<comment type="similarity">
    <text evidence="1">Belongs to the cytochrome P450 family.</text>
</comment>
<dbReference type="Proteomes" id="UP000241890">
    <property type="component" value="Unassembled WGS sequence"/>
</dbReference>
<dbReference type="PANTHER" id="PTHR24296">
    <property type="entry name" value="CYTOCHROME P450"/>
    <property type="match status" value="1"/>
</dbReference>
<dbReference type="GO" id="GO:0020037">
    <property type="term" value="F:heme binding"/>
    <property type="evidence" value="ECO:0007669"/>
    <property type="project" value="InterPro"/>
</dbReference>
<dbReference type="InterPro" id="IPR001128">
    <property type="entry name" value="Cyt_P450"/>
</dbReference>
<dbReference type="OrthoDB" id="1470350at2759"/>
<dbReference type="InParanoid" id="A0A2R5GN81"/>
<evidence type="ECO:0000256" key="3">
    <source>
        <dbReference type="ARBA" id="ARBA00023002"/>
    </source>
</evidence>
<evidence type="ECO:0000256" key="1">
    <source>
        <dbReference type="ARBA" id="ARBA00010617"/>
    </source>
</evidence>
<gene>
    <name evidence="6" type="ORF">FCC1311_067821</name>
</gene>
<keyword evidence="4 5" id="KW-0408">Iron</keyword>
<dbReference type="SUPFAM" id="SSF48264">
    <property type="entry name" value="Cytochrome P450"/>
    <property type="match status" value="1"/>
</dbReference>
<evidence type="ECO:0000313" key="7">
    <source>
        <dbReference type="Proteomes" id="UP000241890"/>
    </source>
</evidence>
<evidence type="ECO:0000313" key="6">
    <source>
        <dbReference type="EMBL" id="GBG29324.1"/>
    </source>
</evidence>
<accession>A0A2R5GN81</accession>
<evidence type="ECO:0000256" key="5">
    <source>
        <dbReference type="PIRSR" id="PIRSR602401-1"/>
    </source>
</evidence>
<dbReference type="PRINTS" id="PR00463">
    <property type="entry name" value="EP450I"/>
</dbReference>
<dbReference type="GO" id="GO:0004497">
    <property type="term" value="F:monooxygenase activity"/>
    <property type="evidence" value="ECO:0007669"/>
    <property type="project" value="InterPro"/>
</dbReference>
<keyword evidence="2 5" id="KW-0479">Metal-binding</keyword>
<dbReference type="EMBL" id="BEYU01000056">
    <property type="protein sequence ID" value="GBG29324.1"/>
    <property type="molecule type" value="Genomic_DNA"/>
</dbReference>
<dbReference type="InterPro" id="IPR036396">
    <property type="entry name" value="Cyt_P450_sf"/>
</dbReference>
<dbReference type="GO" id="GO:0005506">
    <property type="term" value="F:iron ion binding"/>
    <property type="evidence" value="ECO:0007669"/>
    <property type="project" value="InterPro"/>
</dbReference>
<feature type="binding site" description="axial binding residue" evidence="5">
    <location>
        <position position="495"/>
    </location>
    <ligand>
        <name>heme</name>
        <dbReference type="ChEBI" id="CHEBI:30413"/>
    </ligand>
    <ligandPart>
        <name>Fe</name>
        <dbReference type="ChEBI" id="CHEBI:18248"/>
    </ligandPart>
</feature>
<dbReference type="Gene3D" id="1.10.630.10">
    <property type="entry name" value="Cytochrome P450"/>
    <property type="match status" value="1"/>
</dbReference>
<protein>
    <submittedName>
        <fullName evidence="6">Cytochrome P450 704C1</fullName>
    </submittedName>
</protein>
<organism evidence="6 7">
    <name type="scientific">Hondaea fermentalgiana</name>
    <dbReference type="NCBI Taxonomy" id="2315210"/>
    <lineage>
        <taxon>Eukaryota</taxon>
        <taxon>Sar</taxon>
        <taxon>Stramenopiles</taxon>
        <taxon>Bigyra</taxon>
        <taxon>Labyrinthulomycetes</taxon>
        <taxon>Thraustochytrida</taxon>
        <taxon>Thraustochytriidae</taxon>
        <taxon>Hondaea</taxon>
    </lineage>
</organism>
<keyword evidence="5" id="KW-0349">Heme</keyword>
<reference evidence="6 7" key="1">
    <citation type="submission" date="2017-12" db="EMBL/GenBank/DDBJ databases">
        <title>Sequencing, de novo assembly and annotation of complete genome of a new Thraustochytrid species, strain FCC1311.</title>
        <authorList>
            <person name="Sedici K."/>
            <person name="Godart F."/>
            <person name="Aiese Cigliano R."/>
            <person name="Sanseverino W."/>
            <person name="Barakat M."/>
            <person name="Ortet P."/>
            <person name="Marechal E."/>
            <person name="Cagnac O."/>
            <person name="Amato A."/>
        </authorList>
    </citation>
    <scope>NUCLEOTIDE SEQUENCE [LARGE SCALE GENOMIC DNA]</scope>
</reference>
<sequence>MAELGKHMLDALWGPKLGWALRAYAKFALAHMAYKMVAFWLRAKRFKRDVARVPGENVDWTMQTYVANINRIHDYCTDMVMPHRKEPLSKWSLPEFGVVVNSGEGVRKILRDDFAYFTKHPPHDDLFSMIHTFLGKGIFTLRHGPDHPEEHKEWHMHRKLASKLFTKRTFVELMADTFETKSNLFIRQLEERTASAKSEDADAVVDMQDRFFWFTFASIDKIFYGTEENERERTEEYAACFDEAHRAMMAFLVLGSPAMLISRFVLPFPFGQLTVDGPLAESSLTMALMHVLHPVYRTFRKNVRTLNEITTKRISKIRTDPAIGSRRDLISAFLTAQPWTDAELRAVVLNFTIAGRDTTACLLSWLFFELSIHPEIQEKLRKEVVREFGHDTEHLDYDVLMDPTRMPYLNGCVYEALRKWPPVPIDQKMATRDMMLFGTRIEEGTLVAFSNYAMGRNPDVYPDPDVFRPERWIPFEAPDEYSFPVFQAVGSPRGCLGSSMAKFEAKFLVSRLLQRFKFALAPSESAEKISYSLSLTMAICNERGSLPELSKHELNLVVRPLNE</sequence>
<name>A0A2R5GN81_9STRA</name>
<keyword evidence="7" id="KW-1185">Reference proteome</keyword>
<comment type="caution">
    <text evidence="6">The sequence shown here is derived from an EMBL/GenBank/DDBJ whole genome shotgun (WGS) entry which is preliminary data.</text>
</comment>
<dbReference type="InterPro" id="IPR002401">
    <property type="entry name" value="Cyt_P450_E_grp-I"/>
</dbReference>
<proteinExistence type="inferred from homology"/>
<comment type="cofactor">
    <cofactor evidence="5">
        <name>heme</name>
        <dbReference type="ChEBI" id="CHEBI:30413"/>
    </cofactor>
</comment>